<keyword evidence="1" id="KW-0812">Transmembrane</keyword>
<feature type="transmembrane region" description="Helical" evidence="1">
    <location>
        <begin position="110"/>
        <end position="133"/>
    </location>
</feature>
<evidence type="ECO:0000256" key="1">
    <source>
        <dbReference type="SAM" id="Phobius"/>
    </source>
</evidence>
<reference evidence="2" key="1">
    <citation type="submission" date="2023-06" db="EMBL/GenBank/DDBJ databases">
        <authorList>
            <consortium name="Lawrence Berkeley National Laboratory"/>
            <person name="Ahrendt S."/>
            <person name="Sahu N."/>
            <person name="Indic B."/>
            <person name="Wong-Bajracharya J."/>
            <person name="Merenyi Z."/>
            <person name="Ke H.-M."/>
            <person name="Monk M."/>
            <person name="Kocsube S."/>
            <person name="Drula E."/>
            <person name="Lipzen A."/>
            <person name="Balint B."/>
            <person name="Henrissat B."/>
            <person name="Andreopoulos B."/>
            <person name="Martin F.M."/>
            <person name="Harder C.B."/>
            <person name="Rigling D."/>
            <person name="Ford K.L."/>
            <person name="Foster G.D."/>
            <person name="Pangilinan J."/>
            <person name="Papanicolaou A."/>
            <person name="Barry K."/>
            <person name="LaButti K."/>
            <person name="Viragh M."/>
            <person name="Koriabine M."/>
            <person name="Yan M."/>
            <person name="Riley R."/>
            <person name="Champramary S."/>
            <person name="Plett K.L."/>
            <person name="Tsai I.J."/>
            <person name="Slot J."/>
            <person name="Sipos G."/>
            <person name="Plett J."/>
            <person name="Nagy L.G."/>
            <person name="Grigoriev I.V."/>
        </authorList>
    </citation>
    <scope>NUCLEOTIDE SEQUENCE</scope>
    <source>
        <strain evidence="2">HWK02</strain>
    </source>
</reference>
<feature type="transmembrane region" description="Helical" evidence="1">
    <location>
        <begin position="20"/>
        <end position="39"/>
    </location>
</feature>
<keyword evidence="3" id="KW-1185">Reference proteome</keyword>
<name>A0AA39PXZ1_9AGAR</name>
<evidence type="ECO:0000313" key="3">
    <source>
        <dbReference type="Proteomes" id="UP001175228"/>
    </source>
</evidence>
<dbReference type="AlphaFoldDB" id="A0AA39PXZ1"/>
<dbReference type="Proteomes" id="UP001175228">
    <property type="component" value="Unassembled WGS sequence"/>
</dbReference>
<comment type="caution">
    <text evidence="2">The sequence shown here is derived from an EMBL/GenBank/DDBJ whole genome shotgun (WGS) entry which is preliminary data.</text>
</comment>
<evidence type="ECO:0000313" key="2">
    <source>
        <dbReference type="EMBL" id="KAK0492065.1"/>
    </source>
</evidence>
<dbReference type="EMBL" id="JAUEPU010000031">
    <property type="protein sequence ID" value="KAK0492065.1"/>
    <property type="molecule type" value="Genomic_DNA"/>
</dbReference>
<keyword evidence="1" id="KW-0472">Membrane</keyword>
<protein>
    <submittedName>
        <fullName evidence="2">Uncharacterized protein</fullName>
    </submittedName>
</protein>
<accession>A0AA39PXZ1</accession>
<keyword evidence="1" id="KW-1133">Transmembrane helix</keyword>
<sequence length="234" mass="26135">MPNMPDDSHKNSPPKSDRWISISFVAGTALTLAIPWTLLSLRKRIRSSALAKAPPRRTGTAAFKIQPIVEAKPVAAPASEETRLWRRLFPSEKDKQPVRPHTSADGARRALYTIGAFGISTALVGVGALATIWGAQLLLGVDTVDEFAVMMRTFVATKLAPLSARIHSFHKPELDDGVPSDPQWKWDEAEKRLEEIFEKQGGFAWAEAALREAEMEAKLEREKRREMQEKANRR</sequence>
<organism evidence="2 3">
    <name type="scientific">Armillaria luteobubalina</name>
    <dbReference type="NCBI Taxonomy" id="153913"/>
    <lineage>
        <taxon>Eukaryota</taxon>
        <taxon>Fungi</taxon>
        <taxon>Dikarya</taxon>
        <taxon>Basidiomycota</taxon>
        <taxon>Agaricomycotina</taxon>
        <taxon>Agaricomycetes</taxon>
        <taxon>Agaricomycetidae</taxon>
        <taxon>Agaricales</taxon>
        <taxon>Marasmiineae</taxon>
        <taxon>Physalacriaceae</taxon>
        <taxon>Armillaria</taxon>
    </lineage>
</organism>
<proteinExistence type="predicted"/>
<gene>
    <name evidence="2" type="ORF">EDD18DRAFT_1334411</name>
</gene>